<evidence type="ECO:0000259" key="15">
    <source>
        <dbReference type="SMART" id="SM00768"/>
    </source>
</evidence>
<keyword evidence="4" id="KW-0336">GPI-anchor</keyword>
<dbReference type="InterPro" id="IPR017853">
    <property type="entry name" value="GH"/>
</dbReference>
<reference evidence="16 17" key="1">
    <citation type="submission" date="2024-01" db="EMBL/GenBank/DDBJ databases">
        <title>The complete chloroplast genome sequence of Lithospermum erythrorhizon: insights into the phylogenetic relationship among Boraginaceae species and the maternal lineages of purple gromwells.</title>
        <authorList>
            <person name="Okada T."/>
            <person name="Watanabe K."/>
        </authorList>
    </citation>
    <scope>NUCLEOTIDE SEQUENCE [LARGE SCALE GENOMIC DNA]</scope>
</reference>
<dbReference type="InterPro" id="IPR044788">
    <property type="entry name" value="X8_dom_prot"/>
</dbReference>
<feature type="chain" id="PRO_5043674355" evidence="14">
    <location>
        <begin position="20"/>
        <end position="398"/>
    </location>
</feature>
<evidence type="ECO:0000256" key="10">
    <source>
        <dbReference type="ARBA" id="ARBA00023288"/>
    </source>
</evidence>
<feature type="compositionally biased region" description="Low complexity" evidence="13">
    <location>
        <begin position="285"/>
        <end position="300"/>
    </location>
</feature>
<keyword evidence="7" id="KW-0472">Membrane</keyword>
<dbReference type="SMART" id="SM00768">
    <property type="entry name" value="X8"/>
    <property type="match status" value="1"/>
</dbReference>
<evidence type="ECO:0000256" key="7">
    <source>
        <dbReference type="ARBA" id="ARBA00023136"/>
    </source>
</evidence>
<dbReference type="GO" id="GO:0005975">
    <property type="term" value="P:carbohydrate metabolic process"/>
    <property type="evidence" value="ECO:0007669"/>
    <property type="project" value="InterPro"/>
</dbReference>
<keyword evidence="5 14" id="KW-0732">Signal</keyword>
<evidence type="ECO:0000256" key="8">
    <source>
        <dbReference type="ARBA" id="ARBA00023157"/>
    </source>
</evidence>
<evidence type="ECO:0000313" key="17">
    <source>
        <dbReference type="Proteomes" id="UP001454036"/>
    </source>
</evidence>
<dbReference type="GO" id="GO:0004553">
    <property type="term" value="F:hydrolase activity, hydrolyzing O-glycosyl compounds"/>
    <property type="evidence" value="ECO:0007669"/>
    <property type="project" value="InterPro"/>
</dbReference>
<sequence length="398" mass="43503">MEYLYYLIFLHFTLLTVSGQEPVEFFTLHEKPPYTFRGLSHPNEPVAISLQNELLFNISKNVIAAENWVRTHVLAYYPSTNITTIVVGHTLLCDKKNDEFNLILPTIKNIYYSLIRWGLQNEIKVSALFGSSCLHSNNGFYKKLLELLNFLQEINSPYLVNAPSENLEVMLYDHLNALKKIGFLWLGEIKVVVNGQVEVKPTSRKLSFIDSEIVYPYPARPTPLGPSQEPTGSSNPAYAADTPLPPLVGQVSPPPFILPFAPGPSPEAAHPGSPHYGPHLPPCGPSSSPSDGGEVARPPRAGGGGGHGGLWCVAKPSVPPETLQEALDFACGEGGADCEEIQPSGNCYFPETIVAHASYAFNSYWQKTKTNGGTCGFGGTAMLINSDPSYRHCRFNLA</sequence>
<comment type="subcellular location">
    <subcellularLocation>
        <location evidence="1">Cell membrane</location>
        <topology evidence="1">Lipid-anchor</topology>
        <topology evidence="1">GPI-anchor</topology>
    </subcellularLocation>
</comment>
<dbReference type="EMBL" id="BAABME010001015">
    <property type="protein sequence ID" value="GAA0147011.1"/>
    <property type="molecule type" value="Genomic_DNA"/>
</dbReference>
<dbReference type="PANTHER" id="PTHR31044:SF140">
    <property type="entry name" value="EXPRESSED PROTEIN"/>
    <property type="match status" value="1"/>
</dbReference>
<feature type="domain" description="X8" evidence="15">
    <location>
        <begin position="310"/>
        <end position="395"/>
    </location>
</feature>
<dbReference type="InterPro" id="IPR000490">
    <property type="entry name" value="Glyco_hydro_17"/>
</dbReference>
<accession>A0AAV3P7R2</accession>
<evidence type="ECO:0000256" key="5">
    <source>
        <dbReference type="ARBA" id="ARBA00022729"/>
    </source>
</evidence>
<keyword evidence="10" id="KW-0449">Lipoprotein</keyword>
<evidence type="ECO:0000256" key="14">
    <source>
        <dbReference type="SAM" id="SignalP"/>
    </source>
</evidence>
<evidence type="ECO:0000256" key="9">
    <source>
        <dbReference type="ARBA" id="ARBA00023180"/>
    </source>
</evidence>
<dbReference type="Gene3D" id="1.20.58.1040">
    <property type="match status" value="1"/>
</dbReference>
<evidence type="ECO:0000256" key="11">
    <source>
        <dbReference type="ARBA" id="ARBA00023295"/>
    </source>
</evidence>
<dbReference type="AlphaFoldDB" id="A0AAV3P7R2"/>
<dbReference type="InterPro" id="IPR012946">
    <property type="entry name" value="X8"/>
</dbReference>
<dbReference type="Pfam" id="PF07983">
    <property type="entry name" value="X8"/>
    <property type="match status" value="1"/>
</dbReference>
<protein>
    <submittedName>
        <fullName evidence="16">Glucosidase</fullName>
    </submittedName>
</protein>
<feature type="region of interest" description="Disordered" evidence="13">
    <location>
        <begin position="219"/>
        <end position="245"/>
    </location>
</feature>
<comment type="similarity">
    <text evidence="2 12">Belongs to the glycosyl hydrolase 17 family.</text>
</comment>
<dbReference type="Gene3D" id="3.20.20.80">
    <property type="entry name" value="Glycosidases"/>
    <property type="match status" value="1"/>
</dbReference>
<dbReference type="GO" id="GO:0098552">
    <property type="term" value="C:side of membrane"/>
    <property type="evidence" value="ECO:0007669"/>
    <property type="project" value="UniProtKB-KW"/>
</dbReference>
<keyword evidence="17" id="KW-1185">Reference proteome</keyword>
<evidence type="ECO:0000256" key="12">
    <source>
        <dbReference type="RuleBase" id="RU004335"/>
    </source>
</evidence>
<evidence type="ECO:0000256" key="3">
    <source>
        <dbReference type="ARBA" id="ARBA00022475"/>
    </source>
</evidence>
<feature type="region of interest" description="Disordered" evidence="13">
    <location>
        <begin position="259"/>
        <end position="308"/>
    </location>
</feature>
<dbReference type="Proteomes" id="UP001454036">
    <property type="component" value="Unassembled WGS sequence"/>
</dbReference>
<evidence type="ECO:0000256" key="1">
    <source>
        <dbReference type="ARBA" id="ARBA00004609"/>
    </source>
</evidence>
<dbReference type="SUPFAM" id="SSF51445">
    <property type="entry name" value="(Trans)glycosidases"/>
    <property type="match status" value="1"/>
</dbReference>
<keyword evidence="9" id="KW-0325">Glycoprotein</keyword>
<gene>
    <name evidence="16" type="ORF">LIER_06817</name>
</gene>
<evidence type="ECO:0000313" key="16">
    <source>
        <dbReference type="EMBL" id="GAA0147011.1"/>
    </source>
</evidence>
<dbReference type="FunFam" id="1.20.58.1040:FF:000001">
    <property type="entry name" value="Glucan endo-1,3-beta-glucosidase 4"/>
    <property type="match status" value="1"/>
</dbReference>
<keyword evidence="8" id="KW-1015">Disulfide bond</keyword>
<evidence type="ECO:0000256" key="13">
    <source>
        <dbReference type="SAM" id="MobiDB-lite"/>
    </source>
</evidence>
<proteinExistence type="inferred from homology"/>
<keyword evidence="6" id="KW-0378">Hydrolase</keyword>
<keyword evidence="3" id="KW-1003">Cell membrane</keyword>
<comment type="caution">
    <text evidence="16">The sequence shown here is derived from an EMBL/GenBank/DDBJ whole genome shotgun (WGS) entry which is preliminary data.</text>
</comment>
<dbReference type="PANTHER" id="PTHR31044">
    <property type="entry name" value="BETA-1,3 GLUCANASE"/>
    <property type="match status" value="1"/>
</dbReference>
<evidence type="ECO:0000256" key="2">
    <source>
        <dbReference type="ARBA" id="ARBA00008773"/>
    </source>
</evidence>
<dbReference type="Pfam" id="PF00332">
    <property type="entry name" value="Glyco_hydro_17"/>
    <property type="match status" value="1"/>
</dbReference>
<evidence type="ECO:0000256" key="6">
    <source>
        <dbReference type="ARBA" id="ARBA00022801"/>
    </source>
</evidence>
<evidence type="ECO:0000256" key="4">
    <source>
        <dbReference type="ARBA" id="ARBA00022622"/>
    </source>
</evidence>
<feature type="signal peptide" evidence="14">
    <location>
        <begin position="1"/>
        <end position="19"/>
    </location>
</feature>
<dbReference type="GO" id="GO:0009506">
    <property type="term" value="C:plasmodesma"/>
    <property type="evidence" value="ECO:0007669"/>
    <property type="project" value="UniProtKB-ARBA"/>
</dbReference>
<dbReference type="GO" id="GO:0005886">
    <property type="term" value="C:plasma membrane"/>
    <property type="evidence" value="ECO:0007669"/>
    <property type="project" value="UniProtKB-SubCell"/>
</dbReference>
<organism evidence="16 17">
    <name type="scientific">Lithospermum erythrorhizon</name>
    <name type="common">Purple gromwell</name>
    <name type="synonym">Lithospermum officinale var. erythrorhizon</name>
    <dbReference type="NCBI Taxonomy" id="34254"/>
    <lineage>
        <taxon>Eukaryota</taxon>
        <taxon>Viridiplantae</taxon>
        <taxon>Streptophyta</taxon>
        <taxon>Embryophyta</taxon>
        <taxon>Tracheophyta</taxon>
        <taxon>Spermatophyta</taxon>
        <taxon>Magnoliopsida</taxon>
        <taxon>eudicotyledons</taxon>
        <taxon>Gunneridae</taxon>
        <taxon>Pentapetalae</taxon>
        <taxon>asterids</taxon>
        <taxon>lamiids</taxon>
        <taxon>Boraginales</taxon>
        <taxon>Boraginaceae</taxon>
        <taxon>Boraginoideae</taxon>
        <taxon>Lithospermeae</taxon>
        <taxon>Lithospermum</taxon>
    </lineage>
</organism>
<keyword evidence="11" id="KW-0326">Glycosidase</keyword>
<name>A0AAV3P7R2_LITER</name>